<gene>
    <name evidence="7" type="ORF">CLV39_0436</name>
</gene>
<dbReference type="PANTHER" id="PTHR30213:SF0">
    <property type="entry name" value="UPF0761 MEMBRANE PROTEIN YIHY"/>
    <property type="match status" value="1"/>
</dbReference>
<feature type="transmembrane region" description="Helical" evidence="6">
    <location>
        <begin position="142"/>
        <end position="167"/>
    </location>
</feature>
<feature type="transmembrane region" description="Helical" evidence="6">
    <location>
        <begin position="6"/>
        <end position="32"/>
    </location>
</feature>
<keyword evidence="4 6" id="KW-1133">Transmembrane helix</keyword>
<feature type="transmembrane region" description="Helical" evidence="6">
    <location>
        <begin position="90"/>
        <end position="122"/>
    </location>
</feature>
<accession>A0A3M0BKX5</accession>
<comment type="caution">
    <text evidence="7">The sequence shown here is derived from an EMBL/GenBank/DDBJ whole genome shotgun (WGS) entry which is preliminary data.</text>
</comment>
<dbReference type="OrthoDB" id="10809at2"/>
<keyword evidence="5 6" id="KW-0472">Membrane</keyword>
<evidence type="ECO:0000313" key="8">
    <source>
        <dbReference type="Proteomes" id="UP000280842"/>
    </source>
</evidence>
<dbReference type="PIRSF" id="PIRSF035875">
    <property type="entry name" value="RNase_BN"/>
    <property type="match status" value="1"/>
</dbReference>
<dbReference type="Pfam" id="PF03631">
    <property type="entry name" value="Virul_fac_BrkB"/>
    <property type="match status" value="1"/>
</dbReference>
<dbReference type="GO" id="GO:0005886">
    <property type="term" value="C:plasma membrane"/>
    <property type="evidence" value="ECO:0007669"/>
    <property type="project" value="UniProtKB-SubCell"/>
</dbReference>
<reference evidence="7 8" key="1">
    <citation type="submission" date="2018-10" db="EMBL/GenBank/DDBJ databases">
        <title>Genomic Encyclopedia of Archaeal and Bacterial Type Strains, Phase II (KMG-II): from individual species to whole genera.</title>
        <authorList>
            <person name="Goeker M."/>
        </authorList>
    </citation>
    <scope>NUCLEOTIDE SEQUENCE [LARGE SCALE GENOMIC DNA]</scope>
    <source>
        <strain evidence="7 8">VM1</strain>
    </source>
</reference>
<evidence type="ECO:0000313" key="7">
    <source>
        <dbReference type="EMBL" id="RMA97807.1"/>
    </source>
</evidence>
<keyword evidence="3 6" id="KW-0812">Transmembrane</keyword>
<feature type="transmembrane region" description="Helical" evidence="6">
    <location>
        <begin position="215"/>
        <end position="243"/>
    </location>
</feature>
<dbReference type="PANTHER" id="PTHR30213">
    <property type="entry name" value="INNER MEMBRANE PROTEIN YHJD"/>
    <property type="match status" value="1"/>
</dbReference>
<feature type="transmembrane region" description="Helical" evidence="6">
    <location>
        <begin position="52"/>
        <end position="70"/>
    </location>
</feature>
<dbReference type="EMBL" id="REFO01000010">
    <property type="protein sequence ID" value="RMA97807.1"/>
    <property type="molecule type" value="Genomic_DNA"/>
</dbReference>
<protein>
    <submittedName>
        <fullName evidence="7">Membrane protein</fullName>
    </submittedName>
</protein>
<sequence>MSIVPLFIVLTVIISFFTLNPDFLVTTIIKFFPTITSQFLDFITYLSNQRTIFGIFGFLVAFYFANNIFTSLHNSIVKVFEKEVGFKRTAFIYLVGVPIFTALLILIYIAIFLSSSLFEILLHSKILENFSAILEKFEIKKLILFFADISKITNFVAFFILLFGVYYYFPPVEEKNKKYIFNITFFISIFMVLFKLAFNYYIVFASKTNPVYGSLSGIFAFLAWLYISYSVILIGARALYYLYENLKPID</sequence>
<proteinExistence type="predicted"/>
<comment type="subcellular location">
    <subcellularLocation>
        <location evidence="1">Cell membrane</location>
        <topology evidence="1">Multi-pass membrane protein</topology>
    </subcellularLocation>
</comment>
<name>A0A3M0BKX5_9AQUI</name>
<feature type="transmembrane region" description="Helical" evidence="6">
    <location>
        <begin position="179"/>
        <end position="203"/>
    </location>
</feature>
<dbReference type="InterPro" id="IPR017039">
    <property type="entry name" value="Virul_fac_BrkB"/>
</dbReference>
<evidence type="ECO:0000256" key="4">
    <source>
        <dbReference type="ARBA" id="ARBA00022989"/>
    </source>
</evidence>
<evidence type="ECO:0000256" key="5">
    <source>
        <dbReference type="ARBA" id="ARBA00023136"/>
    </source>
</evidence>
<organism evidence="7 8">
    <name type="scientific">Hydrogenothermus marinus</name>
    <dbReference type="NCBI Taxonomy" id="133270"/>
    <lineage>
        <taxon>Bacteria</taxon>
        <taxon>Pseudomonadati</taxon>
        <taxon>Aquificota</taxon>
        <taxon>Aquificia</taxon>
        <taxon>Aquificales</taxon>
        <taxon>Hydrogenothermaceae</taxon>
        <taxon>Hydrogenothermus</taxon>
    </lineage>
</organism>
<dbReference type="AlphaFoldDB" id="A0A3M0BKX5"/>
<evidence type="ECO:0000256" key="6">
    <source>
        <dbReference type="SAM" id="Phobius"/>
    </source>
</evidence>
<evidence type="ECO:0000256" key="1">
    <source>
        <dbReference type="ARBA" id="ARBA00004651"/>
    </source>
</evidence>
<evidence type="ECO:0000256" key="2">
    <source>
        <dbReference type="ARBA" id="ARBA00022475"/>
    </source>
</evidence>
<evidence type="ECO:0000256" key="3">
    <source>
        <dbReference type="ARBA" id="ARBA00022692"/>
    </source>
</evidence>
<keyword evidence="8" id="KW-1185">Reference proteome</keyword>
<dbReference type="Proteomes" id="UP000280842">
    <property type="component" value="Unassembled WGS sequence"/>
</dbReference>
<keyword evidence="2" id="KW-1003">Cell membrane</keyword>